<dbReference type="PROSITE" id="PS50404">
    <property type="entry name" value="GST_NTER"/>
    <property type="match status" value="1"/>
</dbReference>
<sequence>MKLYGSSVSPFYERCLIALEMKNALDAVQYPGFPPGGMKSDAHFKGHPYGKIPYLELDDDTCLIEGQVIMEYLDGVVGGPTLTPADPYDRARASLIGRIVDTYIFPHQGKLSGNVIFGYQDPEGEQNAIEKGIPDAIKALERYIGDGPNVIGDSWSTGDAALIPYMFHAQLAKDAFGFDVLADHKVLAAWWGNVQDTAIVQNCMARMQKSFEYLQAAMAD</sequence>
<dbReference type="Gene3D" id="3.40.30.10">
    <property type="entry name" value="Glutaredoxin"/>
    <property type="match status" value="1"/>
</dbReference>
<dbReference type="InterPro" id="IPR010987">
    <property type="entry name" value="Glutathione-S-Trfase_C-like"/>
</dbReference>
<dbReference type="InterPro" id="IPR004045">
    <property type="entry name" value="Glutathione_S-Trfase_N"/>
</dbReference>
<dbReference type="InterPro" id="IPR040079">
    <property type="entry name" value="Glutathione_S-Trfase"/>
</dbReference>
<dbReference type="CDD" id="cd00299">
    <property type="entry name" value="GST_C_family"/>
    <property type="match status" value="1"/>
</dbReference>
<dbReference type="SUPFAM" id="SSF52833">
    <property type="entry name" value="Thioredoxin-like"/>
    <property type="match status" value="1"/>
</dbReference>
<name>A0A919AT52_9PROT</name>
<dbReference type="PANTHER" id="PTHR43968">
    <property type="match status" value="1"/>
</dbReference>
<dbReference type="SUPFAM" id="SSF47616">
    <property type="entry name" value="GST C-terminal domain-like"/>
    <property type="match status" value="1"/>
</dbReference>
<dbReference type="SFLD" id="SFLDS00019">
    <property type="entry name" value="Glutathione_Transferase_(cytos"/>
    <property type="match status" value="1"/>
</dbReference>
<evidence type="ECO:0000313" key="4">
    <source>
        <dbReference type="Proteomes" id="UP000630923"/>
    </source>
</evidence>
<feature type="domain" description="GST C-terminal" evidence="2">
    <location>
        <begin position="86"/>
        <end position="211"/>
    </location>
</feature>
<dbReference type="PANTHER" id="PTHR43968:SF6">
    <property type="entry name" value="GLUTATHIONE S-TRANSFERASE OMEGA"/>
    <property type="match status" value="1"/>
</dbReference>
<dbReference type="EMBL" id="BNCI01000002">
    <property type="protein sequence ID" value="GHF24022.1"/>
    <property type="molecule type" value="Genomic_DNA"/>
</dbReference>
<dbReference type="PROSITE" id="PS50405">
    <property type="entry name" value="GST_CTER"/>
    <property type="match status" value="1"/>
</dbReference>
<proteinExistence type="predicted"/>
<protein>
    <submittedName>
        <fullName evidence="3">Glutathione S-transferase</fullName>
    </submittedName>
</protein>
<dbReference type="RefSeq" id="WP_191252190.1">
    <property type="nucleotide sequence ID" value="NZ_BNCI01000002.1"/>
</dbReference>
<dbReference type="InterPro" id="IPR036249">
    <property type="entry name" value="Thioredoxin-like_sf"/>
</dbReference>
<reference evidence="3" key="2">
    <citation type="submission" date="2020-09" db="EMBL/GenBank/DDBJ databases">
        <authorList>
            <person name="Sun Q."/>
            <person name="Kim S."/>
        </authorList>
    </citation>
    <scope>NUCLEOTIDE SEQUENCE</scope>
    <source>
        <strain evidence="3">KCTC 42590</strain>
    </source>
</reference>
<gene>
    <name evidence="3" type="primary">gst5</name>
    <name evidence="3" type="ORF">GCM10017044_18260</name>
</gene>
<evidence type="ECO:0000259" key="2">
    <source>
        <dbReference type="PROSITE" id="PS50405"/>
    </source>
</evidence>
<dbReference type="InterPro" id="IPR050983">
    <property type="entry name" value="GST_Omega/HSP26"/>
</dbReference>
<dbReference type="InterPro" id="IPR036282">
    <property type="entry name" value="Glutathione-S-Trfase_C_sf"/>
</dbReference>
<dbReference type="Pfam" id="PF13417">
    <property type="entry name" value="GST_N_3"/>
    <property type="match status" value="1"/>
</dbReference>
<keyword evidence="4" id="KW-1185">Reference proteome</keyword>
<dbReference type="Proteomes" id="UP000630923">
    <property type="component" value="Unassembled WGS sequence"/>
</dbReference>
<dbReference type="CDD" id="cd00570">
    <property type="entry name" value="GST_N_family"/>
    <property type="match status" value="1"/>
</dbReference>
<evidence type="ECO:0000259" key="1">
    <source>
        <dbReference type="PROSITE" id="PS50404"/>
    </source>
</evidence>
<accession>A0A919AT52</accession>
<dbReference type="Pfam" id="PF13410">
    <property type="entry name" value="GST_C_2"/>
    <property type="match status" value="1"/>
</dbReference>
<evidence type="ECO:0000313" key="3">
    <source>
        <dbReference type="EMBL" id="GHF24022.1"/>
    </source>
</evidence>
<dbReference type="GO" id="GO:0005737">
    <property type="term" value="C:cytoplasm"/>
    <property type="evidence" value="ECO:0007669"/>
    <property type="project" value="TreeGrafter"/>
</dbReference>
<dbReference type="Gene3D" id="1.20.1050.10">
    <property type="match status" value="1"/>
</dbReference>
<comment type="caution">
    <text evidence="3">The sequence shown here is derived from an EMBL/GenBank/DDBJ whole genome shotgun (WGS) entry which is preliminary data.</text>
</comment>
<feature type="domain" description="GST N-terminal" evidence="1">
    <location>
        <begin position="1"/>
        <end position="81"/>
    </location>
</feature>
<reference evidence="3" key="1">
    <citation type="journal article" date="2014" name="Int. J. Syst. Evol. Microbiol.">
        <title>Complete genome sequence of Corynebacterium casei LMG S-19264T (=DSM 44701T), isolated from a smear-ripened cheese.</title>
        <authorList>
            <consortium name="US DOE Joint Genome Institute (JGI-PGF)"/>
            <person name="Walter F."/>
            <person name="Albersmeier A."/>
            <person name="Kalinowski J."/>
            <person name="Ruckert C."/>
        </authorList>
    </citation>
    <scope>NUCLEOTIDE SEQUENCE</scope>
    <source>
        <strain evidence="3">KCTC 42590</strain>
    </source>
</reference>
<dbReference type="AlphaFoldDB" id="A0A919AT52"/>
<organism evidence="3 4">
    <name type="scientific">Kordiimonas sediminis</name>
    <dbReference type="NCBI Taxonomy" id="1735581"/>
    <lineage>
        <taxon>Bacteria</taxon>
        <taxon>Pseudomonadati</taxon>
        <taxon>Pseudomonadota</taxon>
        <taxon>Alphaproteobacteria</taxon>
        <taxon>Kordiimonadales</taxon>
        <taxon>Kordiimonadaceae</taxon>
        <taxon>Kordiimonas</taxon>
    </lineage>
</organism>